<dbReference type="InterPro" id="IPR036397">
    <property type="entry name" value="RNaseH_sf"/>
</dbReference>
<dbReference type="SUPFAM" id="SSF53098">
    <property type="entry name" value="Ribonuclease H-like"/>
    <property type="match status" value="1"/>
</dbReference>
<accession>A0ABR6WLX4</accession>
<name>A0ABR6WLX4_9FIRM</name>
<comment type="caution">
    <text evidence="2">The sequence shown here is derived from an EMBL/GenBank/DDBJ whole genome shotgun (WGS) entry which is preliminary data.</text>
</comment>
<evidence type="ECO:0000259" key="1">
    <source>
        <dbReference type="SMART" id="SM00479"/>
    </source>
</evidence>
<dbReference type="Gene3D" id="3.30.420.10">
    <property type="entry name" value="Ribonuclease H-like superfamily/Ribonuclease H"/>
    <property type="match status" value="1"/>
</dbReference>
<sequence>MNIIPTTRDYKGKNLIEFPDDYVIIDIETTGFNPKNNEIIEIGAVKVCKNEITSIFQSLIRPMNPINDYISNLTGITNQMVADAAQVSEALDSFLCFSVDNVLIGHNINFNINFLYDHCEEQLGQYLTNDFIDIVSLFREKTIPLQNRGLLALCEKCAIRNTTTHRALSDCLATNDLFQYLKSQQKPTECIGKLDFLNFRSELGMNHPLYIKKCLLQKTGRDNAVRII</sequence>
<keyword evidence="3" id="KW-1185">Reference proteome</keyword>
<reference evidence="2 3" key="1">
    <citation type="journal article" date="2020" name="mSystems">
        <title>Defining Genomic and Predicted Metabolic Features of the Acetobacterium Genus.</title>
        <authorList>
            <person name="Ross D.E."/>
            <person name="Marshall C.W."/>
            <person name="Gulliver D."/>
            <person name="May H.D."/>
            <person name="Norman R.S."/>
        </authorList>
    </citation>
    <scope>NUCLEOTIDE SEQUENCE [LARGE SCALE GENOMIC DNA]</scope>
    <source>
        <strain evidence="2 3">DSM 9173</strain>
    </source>
</reference>
<dbReference type="InterPro" id="IPR006054">
    <property type="entry name" value="DnaQ"/>
</dbReference>
<evidence type="ECO:0000313" key="2">
    <source>
        <dbReference type="EMBL" id="MBC3797484.1"/>
    </source>
</evidence>
<dbReference type="NCBIfam" id="TIGR00573">
    <property type="entry name" value="dnaq"/>
    <property type="match status" value="1"/>
</dbReference>
<dbReference type="PANTHER" id="PTHR30231:SF41">
    <property type="entry name" value="DNA POLYMERASE III SUBUNIT EPSILON"/>
    <property type="match status" value="1"/>
</dbReference>
<dbReference type="Pfam" id="PF00929">
    <property type="entry name" value="RNase_T"/>
    <property type="match status" value="1"/>
</dbReference>
<dbReference type="RefSeq" id="WP_148604181.1">
    <property type="nucleotide sequence ID" value="NZ_RXYB01000012.1"/>
</dbReference>
<dbReference type="CDD" id="cd06127">
    <property type="entry name" value="DEDDh"/>
    <property type="match status" value="1"/>
</dbReference>
<dbReference type="Proteomes" id="UP000653358">
    <property type="component" value="Unassembled WGS sequence"/>
</dbReference>
<dbReference type="InterPro" id="IPR012337">
    <property type="entry name" value="RNaseH-like_sf"/>
</dbReference>
<dbReference type="InterPro" id="IPR013520">
    <property type="entry name" value="Ribonucl_H"/>
</dbReference>
<proteinExistence type="predicted"/>
<dbReference type="PANTHER" id="PTHR30231">
    <property type="entry name" value="DNA POLYMERASE III SUBUNIT EPSILON"/>
    <property type="match status" value="1"/>
</dbReference>
<dbReference type="EMBL" id="WJBB01000012">
    <property type="protein sequence ID" value="MBC3797484.1"/>
    <property type="molecule type" value="Genomic_DNA"/>
</dbReference>
<evidence type="ECO:0000313" key="3">
    <source>
        <dbReference type="Proteomes" id="UP000653358"/>
    </source>
</evidence>
<protein>
    <recommendedName>
        <fullName evidence="1">Exonuclease domain-containing protein</fullName>
    </recommendedName>
</protein>
<gene>
    <name evidence="2" type="ORF">GH807_10545</name>
</gene>
<feature type="domain" description="Exonuclease" evidence="1">
    <location>
        <begin position="21"/>
        <end position="187"/>
    </location>
</feature>
<organism evidence="2 3">
    <name type="scientific">Acetobacterium tundrae</name>
    <dbReference type="NCBI Taxonomy" id="132932"/>
    <lineage>
        <taxon>Bacteria</taxon>
        <taxon>Bacillati</taxon>
        <taxon>Bacillota</taxon>
        <taxon>Clostridia</taxon>
        <taxon>Eubacteriales</taxon>
        <taxon>Eubacteriaceae</taxon>
        <taxon>Acetobacterium</taxon>
    </lineage>
</organism>
<dbReference type="SMART" id="SM00479">
    <property type="entry name" value="EXOIII"/>
    <property type="match status" value="1"/>
</dbReference>